<name>A0A438FJI8_VITVI</name>
<dbReference type="AlphaFoldDB" id="A0A438FJI8"/>
<evidence type="ECO:0000313" key="1">
    <source>
        <dbReference type="EMBL" id="RVW60184.1"/>
    </source>
</evidence>
<dbReference type="EMBL" id="QGNW01000868">
    <property type="protein sequence ID" value="RVW60184.1"/>
    <property type="molecule type" value="Genomic_DNA"/>
</dbReference>
<gene>
    <name evidence="1" type="ORF">CK203_088226</name>
</gene>
<proteinExistence type="predicted"/>
<organism evidence="1 2">
    <name type="scientific">Vitis vinifera</name>
    <name type="common">Grape</name>
    <dbReference type="NCBI Taxonomy" id="29760"/>
    <lineage>
        <taxon>Eukaryota</taxon>
        <taxon>Viridiplantae</taxon>
        <taxon>Streptophyta</taxon>
        <taxon>Embryophyta</taxon>
        <taxon>Tracheophyta</taxon>
        <taxon>Spermatophyta</taxon>
        <taxon>Magnoliopsida</taxon>
        <taxon>eudicotyledons</taxon>
        <taxon>Gunneridae</taxon>
        <taxon>Pentapetalae</taxon>
        <taxon>rosids</taxon>
        <taxon>Vitales</taxon>
        <taxon>Vitaceae</taxon>
        <taxon>Viteae</taxon>
        <taxon>Vitis</taxon>
    </lineage>
</organism>
<protein>
    <submittedName>
        <fullName evidence="1">Uncharacterized protein</fullName>
    </submittedName>
</protein>
<evidence type="ECO:0000313" key="2">
    <source>
        <dbReference type="Proteomes" id="UP000288805"/>
    </source>
</evidence>
<comment type="caution">
    <text evidence="1">The sequence shown here is derived from an EMBL/GenBank/DDBJ whole genome shotgun (WGS) entry which is preliminary data.</text>
</comment>
<dbReference type="Proteomes" id="UP000288805">
    <property type="component" value="Unassembled WGS sequence"/>
</dbReference>
<sequence>MELGLKVESKICGYRWSIDVMIPSHNGHLYDSKVPIVHSNFELPPQDHVLTCCNIIF</sequence>
<reference evidence="1 2" key="1">
    <citation type="journal article" date="2018" name="PLoS Genet.">
        <title>Population sequencing reveals clonal diversity and ancestral inbreeding in the grapevine cultivar Chardonnay.</title>
        <authorList>
            <person name="Roach M.J."/>
            <person name="Johnson D.L."/>
            <person name="Bohlmann J."/>
            <person name="van Vuuren H.J."/>
            <person name="Jones S.J."/>
            <person name="Pretorius I.S."/>
            <person name="Schmidt S.A."/>
            <person name="Borneman A.R."/>
        </authorList>
    </citation>
    <scope>NUCLEOTIDE SEQUENCE [LARGE SCALE GENOMIC DNA]</scope>
    <source>
        <strain evidence="2">cv. Chardonnay</strain>
        <tissue evidence="1">Leaf</tissue>
    </source>
</reference>
<accession>A0A438FJI8</accession>